<comment type="subcellular location">
    <subcellularLocation>
        <location evidence="2 13">Cell membrane</location>
        <topology evidence="2 13">Multi-pass membrane protein</topology>
    </subcellularLocation>
</comment>
<evidence type="ECO:0000256" key="3">
    <source>
        <dbReference type="ARBA" id="ARBA00022426"/>
    </source>
</evidence>
<dbReference type="EMBL" id="MBFE02000013">
    <property type="protein sequence ID" value="MUO43662.1"/>
    <property type="molecule type" value="Genomic_DNA"/>
</dbReference>
<evidence type="ECO:0000256" key="14">
    <source>
        <dbReference type="SAM" id="SignalP"/>
    </source>
</evidence>
<evidence type="ECO:0000313" key="17">
    <source>
        <dbReference type="Proteomes" id="UP000179454"/>
    </source>
</evidence>
<evidence type="ECO:0000256" key="1">
    <source>
        <dbReference type="ARBA" id="ARBA00002510"/>
    </source>
</evidence>
<keyword evidence="6" id="KW-0533">Nickel</keyword>
<keyword evidence="8 13" id="KW-1133">Transmembrane helix</keyword>
<evidence type="ECO:0000256" key="7">
    <source>
        <dbReference type="ARBA" id="ARBA00022692"/>
    </source>
</evidence>
<gene>
    <name evidence="16" type="ORF">BBK91_017780</name>
    <name evidence="15" type="ORF">BBL17_017925</name>
</gene>
<evidence type="ECO:0000256" key="6">
    <source>
        <dbReference type="ARBA" id="ARBA00022596"/>
    </source>
</evidence>
<dbReference type="PANTHER" id="PTHR40659:SF1">
    <property type="entry name" value="NICKEL_COBALT EFFLUX SYSTEM RCNA"/>
    <property type="match status" value="1"/>
</dbReference>
<comment type="function">
    <text evidence="1">Efflux system for nickel and cobalt.</text>
</comment>
<feature type="transmembrane region" description="Helical" evidence="13">
    <location>
        <begin position="83"/>
        <end position="102"/>
    </location>
</feature>
<organism evidence="16 18">
    <name type="scientific">Agrobacterium vitis</name>
    <name type="common">Rhizobium vitis</name>
    <dbReference type="NCBI Taxonomy" id="373"/>
    <lineage>
        <taxon>Bacteria</taxon>
        <taxon>Pseudomonadati</taxon>
        <taxon>Pseudomonadota</taxon>
        <taxon>Alphaproteobacteria</taxon>
        <taxon>Hyphomicrobiales</taxon>
        <taxon>Rhizobiaceae</taxon>
        <taxon>Rhizobium/Agrobacterium group</taxon>
        <taxon>Agrobacterium</taxon>
    </lineage>
</organism>
<dbReference type="InterPro" id="IPR011541">
    <property type="entry name" value="Ni/Co_transpt_high_affinity"/>
</dbReference>
<reference evidence="17 18" key="1">
    <citation type="submission" date="2019-11" db="EMBL/GenBank/DDBJ databases">
        <title>Whole-genome sequencing of Allorhizobium vitis.</title>
        <authorList>
            <person name="Gan H.M."/>
            <person name="Savka M.A."/>
        </authorList>
    </citation>
    <scope>NUCLEOTIDE SEQUENCE [LARGE SCALE GENOMIC DNA]</scope>
    <source>
        <strain evidence="16 18">RF2/1</strain>
        <strain evidence="15 17">T1/7</strain>
    </source>
</reference>
<evidence type="ECO:0000313" key="16">
    <source>
        <dbReference type="EMBL" id="MUP11713.1"/>
    </source>
</evidence>
<evidence type="ECO:0000256" key="10">
    <source>
        <dbReference type="ARBA" id="ARBA00023112"/>
    </source>
</evidence>
<feature type="transmembrane region" description="Helical" evidence="13">
    <location>
        <begin position="283"/>
        <end position="305"/>
    </location>
</feature>
<dbReference type="EMBL" id="MBFA02000011">
    <property type="protein sequence ID" value="MUP11713.1"/>
    <property type="molecule type" value="Genomic_DNA"/>
</dbReference>
<evidence type="ECO:0000256" key="11">
    <source>
        <dbReference type="ARBA" id="ARBA00023136"/>
    </source>
</evidence>
<evidence type="ECO:0000256" key="8">
    <source>
        <dbReference type="ARBA" id="ARBA00022989"/>
    </source>
</evidence>
<keyword evidence="14" id="KW-0732">Signal</keyword>
<comment type="similarity">
    <text evidence="13">Belongs to the NiCoT transporter (TC 2.A.52) family.</text>
</comment>
<evidence type="ECO:0000256" key="2">
    <source>
        <dbReference type="ARBA" id="ARBA00004651"/>
    </source>
</evidence>
<feature type="transmembrane region" description="Helical" evidence="13">
    <location>
        <begin position="161"/>
        <end position="179"/>
    </location>
</feature>
<evidence type="ECO:0000313" key="18">
    <source>
        <dbReference type="Proteomes" id="UP000179536"/>
    </source>
</evidence>
<evidence type="ECO:0000256" key="9">
    <source>
        <dbReference type="ARBA" id="ARBA00023065"/>
    </source>
</evidence>
<keyword evidence="17" id="KW-1185">Reference proteome</keyword>
<name>A0ABD6HAV4_AGRVI</name>
<dbReference type="Proteomes" id="UP000179536">
    <property type="component" value="Unassembled WGS sequence"/>
</dbReference>
<evidence type="ECO:0000256" key="12">
    <source>
        <dbReference type="ARBA" id="ARBA00023285"/>
    </source>
</evidence>
<proteinExistence type="inferred from homology"/>
<evidence type="ECO:0000313" key="15">
    <source>
        <dbReference type="EMBL" id="MUO43662.1"/>
    </source>
</evidence>
<feature type="signal peptide" evidence="14">
    <location>
        <begin position="1"/>
        <end position="32"/>
    </location>
</feature>
<feature type="transmembrane region" description="Helical" evidence="13">
    <location>
        <begin position="123"/>
        <end position="149"/>
    </location>
</feature>
<feature type="chain" id="PRO_5044726971" description="Nickel/cobalt efflux system" evidence="14">
    <location>
        <begin position="33"/>
        <end position="389"/>
    </location>
</feature>
<feature type="transmembrane region" description="Helical" evidence="13">
    <location>
        <begin position="359"/>
        <end position="381"/>
    </location>
</feature>
<dbReference type="Pfam" id="PF03824">
    <property type="entry name" value="NicO"/>
    <property type="match status" value="2"/>
</dbReference>
<keyword evidence="12" id="KW-0170">Cobalt</keyword>
<keyword evidence="4 13" id="KW-0813">Transport</keyword>
<keyword evidence="9" id="KW-0406">Ion transport</keyword>
<sequence length="389" mass="40065">MLTPTQYRRASSTTLLVAVALAATLTATLAHAGSPLGIGTAEPSFQMDGPLAGVMLWINTHQQAFYRSLTEALRGMRDDPHQLWVLIGLSFAYGVFHAAGPGHGKAVISSYMVANELELKRGIAISIASSILQAIVAIVTVGVMFLALRGSGITLTRATDAMEAASFALVVAFGVWLLVRKLGEIFRHRQPVPVLAFSGGSAGDISSGSVTSGLFDAPQPGGTKSASFSGSGSLKGTGLRFKADVAESDRHVPREGEICVDCGRSHLPSPAMVGAEHFSVKEAWSAIVAVGLRPCSGALLVMTFAMLNQLYLGGILSVFAMAAGTAITVSALAIAAVGAKGLAVRLAGHGSHTAYRVGLAIEIGGALFIILVGSLLLAASLQGYHLSSG</sequence>
<accession>A0ABD6HAV4</accession>
<dbReference type="GO" id="GO:0005886">
    <property type="term" value="C:plasma membrane"/>
    <property type="evidence" value="ECO:0007669"/>
    <property type="project" value="UniProtKB-SubCell"/>
</dbReference>
<keyword evidence="10" id="KW-0921">Nickel transport</keyword>
<dbReference type="RefSeq" id="WP_015917155.1">
    <property type="nucleotide sequence ID" value="NZ_MBFA02000011.1"/>
</dbReference>
<comment type="caution">
    <text evidence="16">The sequence shown here is derived from an EMBL/GenBank/DDBJ whole genome shotgun (WGS) entry which is preliminary data.</text>
</comment>
<keyword evidence="3" id="KW-0171">Cobalt transport</keyword>
<evidence type="ECO:0000256" key="4">
    <source>
        <dbReference type="ARBA" id="ARBA00022448"/>
    </source>
</evidence>
<dbReference type="PANTHER" id="PTHR40659">
    <property type="entry name" value="NICKEL/COBALT EFFLUX SYSTEM RCNA"/>
    <property type="match status" value="1"/>
</dbReference>
<dbReference type="AlphaFoldDB" id="A0ABD6HAV4"/>
<dbReference type="Proteomes" id="UP000179454">
    <property type="component" value="Unassembled WGS sequence"/>
</dbReference>
<dbReference type="InterPro" id="IPR051224">
    <property type="entry name" value="NiCoT_RcnA"/>
</dbReference>
<feature type="transmembrane region" description="Helical" evidence="13">
    <location>
        <begin position="311"/>
        <end position="338"/>
    </location>
</feature>
<keyword evidence="5" id="KW-1003">Cell membrane</keyword>
<keyword evidence="7 13" id="KW-0812">Transmembrane</keyword>
<evidence type="ECO:0000256" key="5">
    <source>
        <dbReference type="ARBA" id="ARBA00022475"/>
    </source>
</evidence>
<dbReference type="GO" id="GO:0015099">
    <property type="term" value="F:nickel cation transmembrane transporter activity"/>
    <property type="evidence" value="ECO:0007669"/>
    <property type="project" value="UniProtKB-UniRule"/>
</dbReference>
<protein>
    <recommendedName>
        <fullName evidence="13">Nickel/cobalt efflux system</fullName>
    </recommendedName>
</protein>
<dbReference type="GO" id="GO:0006824">
    <property type="term" value="P:cobalt ion transport"/>
    <property type="evidence" value="ECO:0007669"/>
    <property type="project" value="UniProtKB-KW"/>
</dbReference>
<evidence type="ECO:0000256" key="13">
    <source>
        <dbReference type="RuleBase" id="RU362101"/>
    </source>
</evidence>
<keyword evidence="11 13" id="KW-0472">Membrane</keyword>